<dbReference type="OrthoDB" id="198428at2"/>
<dbReference type="Pfam" id="PF01810">
    <property type="entry name" value="LysE"/>
    <property type="match status" value="1"/>
</dbReference>
<evidence type="ECO:0000256" key="1">
    <source>
        <dbReference type="ARBA" id="ARBA00004651"/>
    </source>
</evidence>
<dbReference type="PANTHER" id="PTHR30086:SF20">
    <property type="entry name" value="ARGININE EXPORTER PROTEIN ARGO-RELATED"/>
    <property type="match status" value="1"/>
</dbReference>
<reference evidence="7 8" key="1">
    <citation type="submission" date="2014-07" db="EMBL/GenBank/DDBJ databases">
        <title>Complete genome sequence of a moderately halophilic bacterium Terribacillus aidingensis MP602, isolated from Cryptomeria fortunei in Tianmu mountain in China.</title>
        <authorList>
            <person name="Wang Y."/>
            <person name="Lu P."/>
            <person name="Zhang L."/>
        </authorList>
    </citation>
    <scope>NUCLEOTIDE SEQUENCE [LARGE SCALE GENOMIC DNA]</scope>
    <source>
        <strain evidence="7 8">MP602</strain>
    </source>
</reference>
<evidence type="ECO:0000256" key="5">
    <source>
        <dbReference type="ARBA" id="ARBA00023136"/>
    </source>
</evidence>
<dbReference type="KEGG" id="tap:GZ22_02060"/>
<keyword evidence="3 6" id="KW-0812">Transmembrane</keyword>
<gene>
    <name evidence="7" type="ORF">GZ22_02060</name>
</gene>
<dbReference type="GO" id="GO:0005886">
    <property type="term" value="C:plasma membrane"/>
    <property type="evidence" value="ECO:0007669"/>
    <property type="project" value="UniProtKB-SubCell"/>
</dbReference>
<comment type="subcellular location">
    <subcellularLocation>
        <location evidence="1">Cell membrane</location>
        <topology evidence="1">Multi-pass membrane protein</topology>
    </subcellularLocation>
</comment>
<dbReference type="AlphaFoldDB" id="A0A075LGJ8"/>
<evidence type="ECO:0000313" key="8">
    <source>
        <dbReference type="Proteomes" id="UP000027980"/>
    </source>
</evidence>
<dbReference type="RefSeq" id="WP_038558188.1">
    <property type="nucleotide sequence ID" value="NZ_CP008876.1"/>
</dbReference>
<keyword evidence="5 6" id="KW-0472">Membrane</keyword>
<feature type="transmembrane region" description="Helical" evidence="6">
    <location>
        <begin position="136"/>
        <end position="159"/>
    </location>
</feature>
<dbReference type="HOGENOM" id="CLU_079569_1_2_9"/>
<evidence type="ECO:0000256" key="2">
    <source>
        <dbReference type="ARBA" id="ARBA00022475"/>
    </source>
</evidence>
<dbReference type="GeneID" id="34222265"/>
<name>A0A075LGJ8_9BACI</name>
<keyword evidence="2" id="KW-1003">Cell membrane</keyword>
<dbReference type="InterPro" id="IPR001123">
    <property type="entry name" value="LeuE-type"/>
</dbReference>
<dbReference type="EMBL" id="CP008876">
    <property type="protein sequence ID" value="AIF65549.1"/>
    <property type="molecule type" value="Genomic_DNA"/>
</dbReference>
<dbReference type="Proteomes" id="UP000027980">
    <property type="component" value="Chromosome"/>
</dbReference>
<proteinExistence type="predicted"/>
<organism evidence="7 8">
    <name type="scientific">Terribacillus saccharophilus</name>
    <dbReference type="NCBI Taxonomy" id="361277"/>
    <lineage>
        <taxon>Bacteria</taxon>
        <taxon>Bacillati</taxon>
        <taxon>Bacillota</taxon>
        <taxon>Bacilli</taxon>
        <taxon>Bacillales</taxon>
        <taxon>Bacillaceae</taxon>
        <taxon>Terribacillus</taxon>
    </lineage>
</organism>
<protein>
    <submittedName>
        <fullName evidence="7">Lysine transporter LysE</fullName>
    </submittedName>
</protein>
<dbReference type="GO" id="GO:0033228">
    <property type="term" value="P:cysteine export across plasma membrane"/>
    <property type="evidence" value="ECO:0007669"/>
    <property type="project" value="TreeGrafter"/>
</dbReference>
<feature type="transmembrane region" description="Helical" evidence="6">
    <location>
        <begin position="171"/>
        <end position="191"/>
    </location>
</feature>
<dbReference type="PANTHER" id="PTHR30086">
    <property type="entry name" value="ARGININE EXPORTER PROTEIN ARGO"/>
    <property type="match status" value="1"/>
</dbReference>
<feature type="transmembrane region" description="Helical" evidence="6">
    <location>
        <begin position="37"/>
        <end position="58"/>
    </location>
</feature>
<accession>A0A075LGJ8</accession>
<keyword evidence="4 6" id="KW-1133">Transmembrane helix</keyword>
<feature type="transmembrane region" description="Helical" evidence="6">
    <location>
        <begin position="70"/>
        <end position="88"/>
    </location>
</feature>
<evidence type="ECO:0000256" key="6">
    <source>
        <dbReference type="SAM" id="Phobius"/>
    </source>
</evidence>
<evidence type="ECO:0000256" key="3">
    <source>
        <dbReference type="ARBA" id="ARBA00022692"/>
    </source>
</evidence>
<feature type="transmembrane region" description="Helical" evidence="6">
    <location>
        <begin position="6"/>
        <end position="25"/>
    </location>
</feature>
<evidence type="ECO:0000313" key="7">
    <source>
        <dbReference type="EMBL" id="AIF65549.1"/>
    </source>
</evidence>
<sequence>MSLTAFFSYIIITSITPGPSNLLLMNESRKHGLKGAWKFNSGIVAGFIILGIIGTILTKTVYNWIPAVEPYLKVLGALYLLFIAYKIMFDKSSKEEDAIERPSFLSGFLFQLINIKSILYFITAMATFILPFEASISSVILYAGVTIIIGCLGLLLWAAFGSAFKKFFNKYTRSINLIMCLLLIFSAITIFK</sequence>
<evidence type="ECO:0000256" key="4">
    <source>
        <dbReference type="ARBA" id="ARBA00022989"/>
    </source>
</evidence>
<dbReference type="GO" id="GO:0015171">
    <property type="term" value="F:amino acid transmembrane transporter activity"/>
    <property type="evidence" value="ECO:0007669"/>
    <property type="project" value="TreeGrafter"/>
</dbReference>
<feature type="transmembrane region" description="Helical" evidence="6">
    <location>
        <begin position="108"/>
        <end position="130"/>
    </location>
</feature>